<dbReference type="PANTHER" id="PTHR31687:SF3">
    <property type="entry name" value="PROTEIN URG3"/>
    <property type="match status" value="1"/>
</dbReference>
<organism evidence="1 2">
    <name type="scientific">Roseibium alexandrii</name>
    <dbReference type="NCBI Taxonomy" id="388408"/>
    <lineage>
        <taxon>Bacteria</taxon>
        <taxon>Pseudomonadati</taxon>
        <taxon>Pseudomonadota</taxon>
        <taxon>Alphaproteobacteria</taxon>
        <taxon>Hyphomicrobiales</taxon>
        <taxon>Stappiaceae</taxon>
        <taxon>Roseibium</taxon>
    </lineage>
</organism>
<evidence type="ECO:0000313" key="2">
    <source>
        <dbReference type="Proteomes" id="UP000053235"/>
    </source>
</evidence>
<gene>
    <name evidence="1" type="ORF">LAX5112_00557</name>
</gene>
<evidence type="ECO:0000313" key="1">
    <source>
        <dbReference type="EMBL" id="CTQ65236.1"/>
    </source>
</evidence>
<proteinExistence type="predicted"/>
<accession>A0A0M6ZSP5</accession>
<protein>
    <recommendedName>
        <fullName evidence="3">DUF1688 family protein</fullName>
    </recommendedName>
</protein>
<dbReference type="InterPro" id="IPR012469">
    <property type="entry name" value="DUF1688"/>
</dbReference>
<dbReference type="EMBL" id="CXWD01000002">
    <property type="protein sequence ID" value="CTQ65236.1"/>
    <property type="molecule type" value="Genomic_DNA"/>
</dbReference>
<dbReference type="AlphaFoldDB" id="A0A0M6ZSP5"/>
<dbReference type="OrthoDB" id="9779699at2"/>
<evidence type="ECO:0008006" key="3">
    <source>
        <dbReference type="Google" id="ProtNLM"/>
    </source>
</evidence>
<dbReference type="Proteomes" id="UP000053235">
    <property type="component" value="Unassembled WGS sequence"/>
</dbReference>
<sequence length="417" mass="45333">MTTKAQNDSGLLETFKAERVRSVANTLLDRALADHLDHVTVDISKLDQALIEILETAKQAYPDFQIPPYGVWRLFEAGGVDRWSALASARNFQSADELLAAASDLAILAAYMDVKTPQGWSYEDTMAGTVATGREATALAVINMFAAGSFSSDPVDPFRVDADAMIRLEIEELATGLQISAEQEEEFLKHLQRQLKRFGEALALRPDLFGEGQSTRPGNLVVKVGSEGWGSVDATVLLDRLLQSLAPLWEGGAAERDVAFGDSFAHSVKANSANQEIVPFHLNAQRMVYSLVEPLAWAGYEVDELDTLTGPGDAEHAGLFVNTGVLGFKSETGDLSDDQALDRHTEVRAVTIALTDRLAAMLRKELDVEQEQLPLSCILEGGTSRAGAAIVSENQDLREKLEKIMNPGSIFWLPFGA</sequence>
<reference evidence="2" key="1">
    <citation type="submission" date="2015-07" db="EMBL/GenBank/DDBJ databases">
        <authorList>
            <person name="Rodrigo-Torres Lidia"/>
            <person name="Arahal R.David."/>
        </authorList>
    </citation>
    <scope>NUCLEOTIDE SEQUENCE [LARGE SCALE GENOMIC DNA]</scope>
    <source>
        <strain evidence="2">CECT 5112</strain>
    </source>
</reference>
<name>A0A0M6ZSP5_9HYPH</name>
<dbReference type="PANTHER" id="PTHR31687">
    <property type="match status" value="1"/>
</dbReference>
<keyword evidence="2" id="KW-1185">Reference proteome</keyword>
<dbReference type="RefSeq" id="WP_055670493.1">
    <property type="nucleotide sequence ID" value="NZ_CXWD01000002.1"/>
</dbReference>
<dbReference type="Pfam" id="PF07958">
    <property type="entry name" value="DUF1688"/>
    <property type="match status" value="1"/>
</dbReference>
<dbReference type="STRING" id="388408.LAX5112_00557"/>